<evidence type="ECO:0000313" key="1">
    <source>
        <dbReference type="EMBL" id="KAK3931547.1"/>
    </source>
</evidence>
<gene>
    <name evidence="1" type="ORF">KUF71_006565</name>
</gene>
<dbReference type="EMBL" id="JAHWGI010001426">
    <property type="protein sequence ID" value="KAK3931547.1"/>
    <property type="molecule type" value="Genomic_DNA"/>
</dbReference>
<dbReference type="Proteomes" id="UP001219518">
    <property type="component" value="Unassembled WGS sequence"/>
</dbReference>
<proteinExistence type="predicted"/>
<reference evidence="1" key="2">
    <citation type="journal article" date="2023" name="BMC Genomics">
        <title>Pest status, molecular evolution, and epigenetic factors derived from the genome assembly of Frankliniella fusca, a thysanopteran phytovirus vector.</title>
        <authorList>
            <person name="Catto M.A."/>
            <person name="Labadie P.E."/>
            <person name="Jacobson A.L."/>
            <person name="Kennedy G.G."/>
            <person name="Srinivasan R."/>
            <person name="Hunt B.G."/>
        </authorList>
    </citation>
    <scope>NUCLEOTIDE SEQUENCE</scope>
    <source>
        <strain evidence="1">PL_HMW_Pooled</strain>
    </source>
</reference>
<accession>A0AAE1I106</accession>
<protein>
    <submittedName>
        <fullName evidence="1">Tripartite motif-containing protein 72</fullName>
    </submittedName>
</protein>
<keyword evidence="2" id="KW-1185">Reference proteome</keyword>
<dbReference type="AlphaFoldDB" id="A0AAE1I106"/>
<sequence>MPTYNCEHSHAALCIGCEAMQIIVGKPFSAITLHRKHRAVPIASMNRSVAIRSLTVQAWSKLTPLSCSTEL</sequence>
<reference evidence="1" key="1">
    <citation type="submission" date="2021-07" db="EMBL/GenBank/DDBJ databases">
        <authorList>
            <person name="Catto M.A."/>
            <person name="Jacobson A."/>
            <person name="Kennedy G."/>
            <person name="Labadie P."/>
            <person name="Hunt B.G."/>
            <person name="Srinivasan R."/>
        </authorList>
    </citation>
    <scope>NUCLEOTIDE SEQUENCE</scope>
    <source>
        <strain evidence="1">PL_HMW_Pooled</strain>
        <tissue evidence="1">Head</tissue>
    </source>
</reference>
<organism evidence="1 2">
    <name type="scientific">Frankliniella fusca</name>
    <dbReference type="NCBI Taxonomy" id="407009"/>
    <lineage>
        <taxon>Eukaryota</taxon>
        <taxon>Metazoa</taxon>
        <taxon>Ecdysozoa</taxon>
        <taxon>Arthropoda</taxon>
        <taxon>Hexapoda</taxon>
        <taxon>Insecta</taxon>
        <taxon>Pterygota</taxon>
        <taxon>Neoptera</taxon>
        <taxon>Paraneoptera</taxon>
        <taxon>Thysanoptera</taxon>
        <taxon>Terebrantia</taxon>
        <taxon>Thripoidea</taxon>
        <taxon>Thripidae</taxon>
        <taxon>Frankliniella</taxon>
    </lineage>
</organism>
<name>A0AAE1I106_9NEOP</name>
<evidence type="ECO:0000313" key="2">
    <source>
        <dbReference type="Proteomes" id="UP001219518"/>
    </source>
</evidence>
<comment type="caution">
    <text evidence="1">The sequence shown here is derived from an EMBL/GenBank/DDBJ whole genome shotgun (WGS) entry which is preliminary data.</text>
</comment>